<evidence type="ECO:0000259" key="3">
    <source>
        <dbReference type="PROSITE" id="PS50110"/>
    </source>
</evidence>
<organism evidence="4 5">
    <name type="scientific">Halobacteriovorax marinus (strain ATCC BAA-682 / DSM 15412 / SJ)</name>
    <name type="common">Bacteriovorax marinus</name>
    <dbReference type="NCBI Taxonomy" id="862908"/>
    <lineage>
        <taxon>Bacteria</taxon>
        <taxon>Pseudomonadati</taxon>
        <taxon>Bdellovibrionota</taxon>
        <taxon>Bacteriovoracia</taxon>
        <taxon>Bacteriovoracales</taxon>
        <taxon>Halobacteriovoraceae</taxon>
        <taxon>Halobacteriovorax</taxon>
    </lineage>
</organism>
<dbReference type="HOGENOM" id="CLU_000445_69_8_7"/>
<dbReference type="PANTHER" id="PTHR44591:SF3">
    <property type="entry name" value="RESPONSE REGULATORY DOMAIN-CONTAINING PROTEIN"/>
    <property type="match status" value="1"/>
</dbReference>
<dbReference type="KEGG" id="bmx:BMS_2062"/>
<keyword evidence="1 2" id="KW-0597">Phosphoprotein</keyword>
<protein>
    <submittedName>
        <fullName evidence="4">Two-component system, response regulator</fullName>
    </submittedName>
</protein>
<dbReference type="SMART" id="SM00448">
    <property type="entry name" value="REC"/>
    <property type="match status" value="1"/>
</dbReference>
<dbReference type="InterPro" id="IPR001789">
    <property type="entry name" value="Sig_transdc_resp-reg_receiver"/>
</dbReference>
<dbReference type="eggNOG" id="COG0784">
    <property type="taxonomic scope" value="Bacteria"/>
</dbReference>
<feature type="domain" description="Response regulatory" evidence="3">
    <location>
        <begin position="4"/>
        <end position="120"/>
    </location>
</feature>
<dbReference type="SUPFAM" id="SSF52172">
    <property type="entry name" value="CheY-like"/>
    <property type="match status" value="1"/>
</dbReference>
<dbReference type="PROSITE" id="PS50110">
    <property type="entry name" value="RESPONSE_REGULATORY"/>
    <property type="match status" value="1"/>
</dbReference>
<evidence type="ECO:0000313" key="5">
    <source>
        <dbReference type="Proteomes" id="UP000008963"/>
    </source>
</evidence>
<keyword evidence="5" id="KW-1185">Reference proteome</keyword>
<proteinExistence type="predicted"/>
<dbReference type="Pfam" id="PF00072">
    <property type="entry name" value="Response_reg"/>
    <property type="match status" value="1"/>
</dbReference>
<evidence type="ECO:0000256" key="1">
    <source>
        <dbReference type="ARBA" id="ARBA00022553"/>
    </source>
</evidence>
<reference evidence="5" key="1">
    <citation type="journal article" date="2013" name="ISME J.">
        <title>A small predatory core genome in the divergent marine Bacteriovorax marinus SJ and the terrestrial Bdellovibrio bacteriovorus.</title>
        <authorList>
            <person name="Crossman L.C."/>
            <person name="Chen H."/>
            <person name="Cerdeno-Tarraga A.M."/>
            <person name="Brooks K."/>
            <person name="Quail M.A."/>
            <person name="Pineiro S.A."/>
            <person name="Hobley L."/>
            <person name="Sockett R.E."/>
            <person name="Bentley S.D."/>
            <person name="Parkhill J."/>
            <person name="Williams H.N."/>
            <person name="Stine O.C."/>
        </authorList>
    </citation>
    <scope>NUCLEOTIDE SEQUENCE [LARGE SCALE GENOMIC DNA]</scope>
    <source>
        <strain evidence="5">ATCC BAA-682 / DSM 15412 / SJ</strain>
    </source>
</reference>
<dbReference type="InterPro" id="IPR050595">
    <property type="entry name" value="Bact_response_regulator"/>
</dbReference>
<accession>E1X344</accession>
<dbReference type="RefSeq" id="WP_014244652.1">
    <property type="nucleotide sequence ID" value="NC_016620.1"/>
</dbReference>
<dbReference type="CDD" id="cd00156">
    <property type="entry name" value="REC"/>
    <property type="match status" value="1"/>
</dbReference>
<dbReference type="PATRIC" id="fig|862908.3.peg.1961"/>
<dbReference type="EMBL" id="FQ312005">
    <property type="protein sequence ID" value="CBW26874.1"/>
    <property type="molecule type" value="Genomic_DNA"/>
</dbReference>
<sequence length="121" mass="13739">MTKKILLIDDEESLLDLLGDFVEDMGHEVELHTNPISALEIYNNGSDNFKMIITDHTMPELSGLSLISKVRESDKNIPCILTSGTAFDEIESLVQSDPNFFYLKKPYKKANLKELLDQIYS</sequence>
<name>E1X344_HALMS</name>
<feature type="modified residue" description="4-aspartylphosphate" evidence="2">
    <location>
        <position position="55"/>
    </location>
</feature>
<evidence type="ECO:0000313" key="4">
    <source>
        <dbReference type="EMBL" id="CBW26874.1"/>
    </source>
</evidence>
<evidence type="ECO:0000256" key="2">
    <source>
        <dbReference type="PROSITE-ProRule" id="PRU00169"/>
    </source>
</evidence>
<dbReference type="InterPro" id="IPR011006">
    <property type="entry name" value="CheY-like_superfamily"/>
</dbReference>
<gene>
    <name evidence="4" type="ordered locus">BMS_2062</name>
</gene>
<dbReference type="Gene3D" id="3.40.50.2300">
    <property type="match status" value="1"/>
</dbReference>
<dbReference type="OrthoDB" id="9782655at2"/>
<dbReference type="STRING" id="862908.BMS_2062"/>
<dbReference type="AlphaFoldDB" id="E1X344"/>
<dbReference type="Proteomes" id="UP000008963">
    <property type="component" value="Chromosome"/>
</dbReference>
<dbReference type="GO" id="GO:0000160">
    <property type="term" value="P:phosphorelay signal transduction system"/>
    <property type="evidence" value="ECO:0007669"/>
    <property type="project" value="InterPro"/>
</dbReference>
<dbReference type="PANTHER" id="PTHR44591">
    <property type="entry name" value="STRESS RESPONSE REGULATOR PROTEIN 1"/>
    <property type="match status" value="1"/>
</dbReference>